<evidence type="ECO:0000256" key="9">
    <source>
        <dbReference type="RuleBase" id="RU368027"/>
    </source>
</evidence>
<name>A0A9P6W9Q3_MAUEX</name>
<feature type="compositionally biased region" description="Basic and acidic residues" evidence="10">
    <location>
        <begin position="82"/>
        <end position="93"/>
    </location>
</feature>
<reference evidence="11 12" key="1">
    <citation type="submission" date="2020-11" db="EMBL/GenBank/DDBJ databases">
        <title>Kefir isolates.</title>
        <authorList>
            <person name="Marcisauskas S."/>
            <person name="Kim Y."/>
            <person name="Blasche S."/>
        </authorList>
    </citation>
    <scope>NUCLEOTIDE SEQUENCE [LARGE SCALE GENOMIC DNA]</scope>
    <source>
        <strain evidence="11 12">OG2</strain>
    </source>
</reference>
<evidence type="ECO:0000256" key="6">
    <source>
        <dbReference type="ARBA" id="ARBA00023242"/>
    </source>
</evidence>
<evidence type="ECO:0000256" key="8">
    <source>
        <dbReference type="ARBA" id="ARBA00025053"/>
    </source>
</evidence>
<feature type="region of interest" description="Disordered" evidence="10">
    <location>
        <begin position="1"/>
        <end position="194"/>
    </location>
</feature>
<feature type="compositionally biased region" description="Polar residues" evidence="10">
    <location>
        <begin position="32"/>
        <end position="44"/>
    </location>
</feature>
<organism evidence="11 12">
    <name type="scientific">Maudiozyma exigua</name>
    <name type="common">Yeast</name>
    <name type="synonym">Kazachstania exigua</name>
    <dbReference type="NCBI Taxonomy" id="34358"/>
    <lineage>
        <taxon>Eukaryota</taxon>
        <taxon>Fungi</taxon>
        <taxon>Dikarya</taxon>
        <taxon>Ascomycota</taxon>
        <taxon>Saccharomycotina</taxon>
        <taxon>Saccharomycetes</taxon>
        <taxon>Saccharomycetales</taxon>
        <taxon>Saccharomycetaceae</taxon>
        <taxon>Maudiozyma</taxon>
    </lineage>
</organism>
<dbReference type="InterPro" id="IPR009292">
    <property type="entry name" value="RRP36"/>
</dbReference>
<keyword evidence="7 9" id="KW-0687">Ribonucleoprotein</keyword>
<comment type="function">
    <text evidence="8 9">Component of the 90S pre-ribosome involved in the maturation of rRNAs. Required for early cleavages of the pre-RNAs in the 40S ribosomal subunit maturation pathway.</text>
</comment>
<evidence type="ECO:0000256" key="5">
    <source>
        <dbReference type="ARBA" id="ARBA00023054"/>
    </source>
</evidence>
<feature type="compositionally biased region" description="Acidic residues" evidence="10">
    <location>
        <begin position="14"/>
        <end position="25"/>
    </location>
</feature>
<dbReference type="OrthoDB" id="448446at2759"/>
<evidence type="ECO:0000256" key="3">
    <source>
        <dbReference type="ARBA" id="ARBA00022517"/>
    </source>
</evidence>
<keyword evidence="12" id="KW-1185">Reference proteome</keyword>
<comment type="similarity">
    <text evidence="2 9">Belongs to the RRP36 family.</text>
</comment>
<comment type="caution">
    <text evidence="11">The sequence shown here is derived from an EMBL/GenBank/DDBJ whole genome shotgun (WGS) entry which is preliminary data.</text>
</comment>
<feature type="compositionally biased region" description="Polar residues" evidence="10">
    <location>
        <begin position="1"/>
        <end position="13"/>
    </location>
</feature>
<feature type="compositionally biased region" description="Basic and acidic residues" evidence="10">
    <location>
        <begin position="329"/>
        <end position="341"/>
    </location>
</feature>
<dbReference type="PANTHER" id="PTHR21738:SF0">
    <property type="entry name" value="RIBOSOMAL RNA PROCESSING PROTEIN 36 HOMOLOG"/>
    <property type="match status" value="1"/>
</dbReference>
<proteinExistence type="inferred from homology"/>
<feature type="compositionally biased region" description="Acidic residues" evidence="10">
    <location>
        <begin position="129"/>
        <end position="148"/>
    </location>
</feature>
<keyword evidence="6 9" id="KW-0539">Nucleus</keyword>
<evidence type="ECO:0000256" key="1">
    <source>
        <dbReference type="ARBA" id="ARBA00004604"/>
    </source>
</evidence>
<evidence type="ECO:0000313" key="11">
    <source>
        <dbReference type="EMBL" id="KAG0668269.1"/>
    </source>
</evidence>
<evidence type="ECO:0000313" key="12">
    <source>
        <dbReference type="Proteomes" id="UP000750334"/>
    </source>
</evidence>
<accession>A0A9P6W9Q3</accession>
<keyword evidence="5" id="KW-0175">Coiled coil</keyword>
<feature type="region of interest" description="Disordered" evidence="10">
    <location>
        <begin position="313"/>
        <end position="341"/>
    </location>
</feature>
<dbReference type="Proteomes" id="UP000750334">
    <property type="component" value="Unassembled WGS sequence"/>
</dbReference>
<evidence type="ECO:0000256" key="10">
    <source>
        <dbReference type="SAM" id="MobiDB-lite"/>
    </source>
</evidence>
<dbReference type="GO" id="GO:0030686">
    <property type="term" value="C:90S preribosome"/>
    <property type="evidence" value="ECO:0007669"/>
    <property type="project" value="TreeGrafter"/>
</dbReference>
<keyword evidence="4 9" id="KW-0698">rRNA processing</keyword>
<feature type="compositionally biased region" description="Acidic residues" evidence="10">
    <location>
        <begin position="51"/>
        <end position="67"/>
    </location>
</feature>
<comment type="subunit">
    <text evidence="9">Associates with 90S and pre-40S pre-ribosomal particles.</text>
</comment>
<evidence type="ECO:0000256" key="4">
    <source>
        <dbReference type="ARBA" id="ARBA00022552"/>
    </source>
</evidence>
<protein>
    <recommendedName>
        <fullName evidence="9">rRNA biogenesis protein RRP36</fullName>
    </recommendedName>
</protein>
<dbReference type="Pfam" id="PF06102">
    <property type="entry name" value="RRP36"/>
    <property type="match status" value="1"/>
</dbReference>
<dbReference type="GO" id="GO:0005730">
    <property type="term" value="C:nucleolus"/>
    <property type="evidence" value="ECO:0007669"/>
    <property type="project" value="UniProtKB-SubCell"/>
</dbReference>
<dbReference type="PANTHER" id="PTHR21738">
    <property type="entry name" value="RIBOSOMAL RNA PROCESSING PROTEIN 36 HOMOLOG"/>
    <property type="match status" value="1"/>
</dbReference>
<dbReference type="AlphaFoldDB" id="A0A9P6W9Q3"/>
<dbReference type="GO" id="GO:0000462">
    <property type="term" value="P:maturation of SSU-rRNA from tricistronic rRNA transcript (SSU-rRNA, 5.8S rRNA, LSU-rRNA)"/>
    <property type="evidence" value="ECO:0007669"/>
    <property type="project" value="TreeGrafter"/>
</dbReference>
<gene>
    <name evidence="11" type="primary">RRP36</name>
    <name evidence="11" type="ORF">C6P45_004875</name>
</gene>
<feature type="compositionally biased region" description="Basic residues" evidence="10">
    <location>
        <begin position="156"/>
        <end position="166"/>
    </location>
</feature>
<dbReference type="EMBL" id="PUHR01000073">
    <property type="protein sequence ID" value="KAG0668269.1"/>
    <property type="molecule type" value="Genomic_DNA"/>
</dbReference>
<feature type="compositionally biased region" description="Basic and acidic residues" evidence="10">
    <location>
        <begin position="181"/>
        <end position="191"/>
    </location>
</feature>
<keyword evidence="3 9" id="KW-0690">Ribosome biogenesis</keyword>
<evidence type="ECO:0000256" key="7">
    <source>
        <dbReference type="ARBA" id="ARBA00023274"/>
    </source>
</evidence>
<comment type="subcellular location">
    <subcellularLocation>
        <location evidence="1 9">Nucleus</location>
        <location evidence="1 9">Nucleolus</location>
    </subcellularLocation>
</comment>
<evidence type="ECO:0000256" key="2">
    <source>
        <dbReference type="ARBA" id="ARBA00009418"/>
    </source>
</evidence>
<sequence length="341" mass="40500">MSYFFQNIKPTNYSDEEEQYEEDPDELRRIIRSQQARGKSSSNSAKRDNVENDNGEEEEEEEEDDDDLKTLSFGAIKNADSILEKETQQERRVNNNSKKPKVFKEEKFEDNSDSDSNSDQPLSGQEQNAESDSDSEGGFFEEDSEVEDNYNNNGRRNSKKIQRHKHAPTEQSSKKRVSKIRKIDGLNDKRHGSSLYGDIRFEKSTGRATDQSVVRRRYAFLDEYREKEISDLEGLLHDRKFVNKLNDRDREDMEGNLKSMKSKLQSIKNQDLEKNIIKEYEDNMNQGNQTRFHLKKADKRKVIQKWKFDHMKSRQREKVMERKRKKRLGKEFKQFEFHQNR</sequence>